<evidence type="ECO:0000313" key="2">
    <source>
        <dbReference type="EMBL" id="MBD2151605.1"/>
    </source>
</evidence>
<evidence type="ECO:0000313" key="3">
    <source>
        <dbReference type="Proteomes" id="UP000631421"/>
    </source>
</evidence>
<gene>
    <name evidence="2" type="ORF">H6F44_15965</name>
</gene>
<reference evidence="2" key="1">
    <citation type="journal article" date="2015" name="ISME J.">
        <title>Draft Genome Sequence of Streptomyces incarnatus NRRL8089, which Produces the Nucleoside Antibiotic Sinefungin.</title>
        <authorList>
            <person name="Oshima K."/>
            <person name="Hattori M."/>
            <person name="Shimizu H."/>
            <person name="Fukuda K."/>
            <person name="Nemoto M."/>
            <person name="Inagaki K."/>
            <person name="Tamura T."/>
        </authorList>
    </citation>
    <scope>NUCLEOTIDE SEQUENCE</scope>
    <source>
        <strain evidence="2">FACHB-1277</strain>
    </source>
</reference>
<dbReference type="EMBL" id="JACJPY010000059">
    <property type="protein sequence ID" value="MBD2151605.1"/>
    <property type="molecule type" value="Genomic_DNA"/>
</dbReference>
<keyword evidence="3" id="KW-1185">Reference proteome</keyword>
<protein>
    <submittedName>
        <fullName evidence="2">Uncharacterized protein</fullName>
    </submittedName>
</protein>
<comment type="caution">
    <text evidence="2">The sequence shown here is derived from an EMBL/GenBank/DDBJ whole genome shotgun (WGS) entry which is preliminary data.</text>
</comment>
<feature type="region of interest" description="Disordered" evidence="1">
    <location>
        <begin position="206"/>
        <end position="227"/>
    </location>
</feature>
<name>A0A926UUI0_9CYAN</name>
<sequence length="247" mass="27514">MATPQSQKPENRIRKKKKPSKRFRVTYSLGLLLVMLLVGGISALLAYNFGKQALEGVNPAPAGIKLPKVNPNVKDKPEAKPTPPKQSDAKGFLFLDESQVIAEFKTRSQQELGNVRRPAFVANANADRRANAKTYVKVDRAFARVRDPLAISASADERIAERIAELRQRVYISSRNYDNGGSFGNSDRLASSPVMMQSVTIDKPMVSRPSAQPFLPQDSQQEQFKPQKAIVEMMPSDLDSSRTEERR</sequence>
<proteinExistence type="predicted"/>
<reference evidence="2" key="2">
    <citation type="submission" date="2020-08" db="EMBL/GenBank/DDBJ databases">
        <authorList>
            <person name="Chen M."/>
            <person name="Teng W."/>
            <person name="Zhao L."/>
            <person name="Hu C."/>
            <person name="Zhou Y."/>
            <person name="Han B."/>
            <person name="Song L."/>
            <person name="Shu W."/>
        </authorList>
    </citation>
    <scope>NUCLEOTIDE SEQUENCE</scope>
    <source>
        <strain evidence="2">FACHB-1277</strain>
    </source>
</reference>
<dbReference type="AlphaFoldDB" id="A0A926UUI0"/>
<dbReference type="RefSeq" id="WP_190352022.1">
    <property type="nucleotide sequence ID" value="NZ_JACJPY010000059.1"/>
</dbReference>
<organism evidence="2 3">
    <name type="scientific">Pseudanabaena cinerea FACHB-1277</name>
    <dbReference type="NCBI Taxonomy" id="2949581"/>
    <lineage>
        <taxon>Bacteria</taxon>
        <taxon>Bacillati</taxon>
        <taxon>Cyanobacteriota</taxon>
        <taxon>Cyanophyceae</taxon>
        <taxon>Pseudanabaenales</taxon>
        <taxon>Pseudanabaenaceae</taxon>
        <taxon>Pseudanabaena</taxon>
        <taxon>Pseudanabaena cinerea</taxon>
    </lineage>
</organism>
<evidence type="ECO:0000256" key="1">
    <source>
        <dbReference type="SAM" id="MobiDB-lite"/>
    </source>
</evidence>
<accession>A0A926UUI0</accession>
<dbReference type="Proteomes" id="UP000631421">
    <property type="component" value="Unassembled WGS sequence"/>
</dbReference>
<feature type="region of interest" description="Disordered" evidence="1">
    <location>
        <begin position="67"/>
        <end position="89"/>
    </location>
</feature>